<evidence type="ECO:0000256" key="4">
    <source>
        <dbReference type="ARBA" id="ARBA00022764"/>
    </source>
</evidence>
<dbReference type="SUPFAM" id="SSF53850">
    <property type="entry name" value="Periplasmic binding protein-like II"/>
    <property type="match status" value="1"/>
</dbReference>
<dbReference type="Gene3D" id="3.10.105.10">
    <property type="entry name" value="Dipeptide-binding Protein, Domain 3"/>
    <property type="match status" value="1"/>
</dbReference>
<dbReference type="EMBL" id="ACQA01000002">
    <property type="protein sequence ID" value="EEQ93705.1"/>
    <property type="molecule type" value="Genomic_DNA"/>
</dbReference>
<protein>
    <submittedName>
        <fullName evidence="7">Extracellular solute-binding protein</fullName>
    </submittedName>
</protein>
<dbReference type="Gene3D" id="3.40.190.10">
    <property type="entry name" value="Periplasmic binding protein-like II"/>
    <property type="match status" value="1"/>
</dbReference>
<dbReference type="InterPro" id="IPR000914">
    <property type="entry name" value="SBP_5_dom"/>
</dbReference>
<comment type="subcellular location">
    <subcellularLocation>
        <location evidence="1">Periplasm</location>
    </subcellularLocation>
</comment>
<dbReference type="PANTHER" id="PTHR30290">
    <property type="entry name" value="PERIPLASMIC BINDING COMPONENT OF ABC TRANSPORTER"/>
    <property type="match status" value="1"/>
</dbReference>
<organism evidence="7 8">
    <name type="scientific">Brucella intermedia LMG 3301</name>
    <dbReference type="NCBI Taxonomy" id="641118"/>
    <lineage>
        <taxon>Bacteria</taxon>
        <taxon>Pseudomonadati</taxon>
        <taxon>Pseudomonadota</taxon>
        <taxon>Alphaproteobacteria</taxon>
        <taxon>Hyphomicrobiales</taxon>
        <taxon>Brucellaceae</taxon>
        <taxon>Brucella/Ochrobactrum group</taxon>
        <taxon>Brucella</taxon>
    </lineage>
</organism>
<dbReference type="CDD" id="cd00995">
    <property type="entry name" value="PBP2_NikA_DppA_OppA_like"/>
    <property type="match status" value="1"/>
</dbReference>
<dbReference type="PANTHER" id="PTHR30290:SF83">
    <property type="entry name" value="ABC TRANSPORTER SUBSTRATE-BINDING PROTEIN"/>
    <property type="match status" value="1"/>
</dbReference>
<proteinExistence type="inferred from homology"/>
<comment type="similarity">
    <text evidence="2">Belongs to the bacterial solute-binding protein 5 family.</text>
</comment>
<dbReference type="InterPro" id="IPR039424">
    <property type="entry name" value="SBP_5"/>
</dbReference>
<gene>
    <name evidence="7" type="ORF">OINT_2000875</name>
</gene>
<evidence type="ECO:0000259" key="6">
    <source>
        <dbReference type="Pfam" id="PF00496"/>
    </source>
</evidence>
<accession>C4WM05</accession>
<evidence type="ECO:0000256" key="1">
    <source>
        <dbReference type="ARBA" id="ARBA00004418"/>
    </source>
</evidence>
<evidence type="ECO:0000313" key="8">
    <source>
        <dbReference type="Proteomes" id="UP000004386"/>
    </source>
</evidence>
<keyword evidence="5" id="KW-0732">Signal</keyword>
<dbReference type="AlphaFoldDB" id="C4WM05"/>
<evidence type="ECO:0000256" key="5">
    <source>
        <dbReference type="SAM" id="SignalP"/>
    </source>
</evidence>
<sequence length="539" mass="60086">MTLMKGNNMRKFALLAALSAALLTGTAAYAADEPRSGGVISFVAPYGDSFSTLDIQASPATQDEFYAKAIHRTLYDWDADLNKPVLGLATDVAVSDDRLVYTYKLRQDAFFHNGKPLTADDIIWSYTRIMDPKKAFPPARYIAEIKGAEEYTQGKAKEISGLKKIDDHTLEITLKQPIDPGFQFMRNNTAIYPAGEGDSEEFQRHPVGLGPYKFAEYVPGSRLTVEKWDKYYEKGKPYADKINIMIMGDAAARDVAFRNKEIDVAVLGPAQYTAYLADPELAKNMVEVAEVYTRAVGFNPDFKPFQDKRVRQAINYAIDSDLIIKRLVKDKAYRAVGWLPNSSPAFDKDAKPYPYDPEKAKALLAEAGYPDGFEFELTATQNESWGLTIVQAIIPMLAKVGIKVKAKPVEASVLADVVPAGNFQAYMWSLESGPDALTAMQCFYSATPQSACNYQKFSNAEFDKIVDEAKVAKTEEEKNELLKKANNLLQEEAPVWFFNYNKAVMAHQPWLHGLQPNSAELAVQSYEKLWVDDTVPAGR</sequence>
<feature type="signal peptide" evidence="5">
    <location>
        <begin position="1"/>
        <end position="30"/>
    </location>
</feature>
<feature type="chain" id="PRO_5002945476" evidence="5">
    <location>
        <begin position="31"/>
        <end position="539"/>
    </location>
</feature>
<keyword evidence="4" id="KW-0574">Periplasm</keyword>
<name>C4WM05_9HYPH</name>
<dbReference type="GO" id="GO:0030288">
    <property type="term" value="C:outer membrane-bounded periplasmic space"/>
    <property type="evidence" value="ECO:0007669"/>
    <property type="project" value="UniProtKB-ARBA"/>
</dbReference>
<dbReference type="GO" id="GO:1904680">
    <property type="term" value="F:peptide transmembrane transporter activity"/>
    <property type="evidence" value="ECO:0007669"/>
    <property type="project" value="TreeGrafter"/>
</dbReference>
<reference evidence="7 8" key="1">
    <citation type="submission" date="2009-05" db="EMBL/GenBank/DDBJ databases">
        <authorList>
            <person name="Setubal J.C."/>
            <person name="Boyle S."/>
            <person name="Crasta O.R."/>
            <person name="Gillespie J.J."/>
            <person name="Kenyon R.W."/>
            <person name="Lu J."/>
            <person name="Mane S."/>
            <person name="Nagrani S."/>
            <person name="Shallom J.M."/>
            <person name="Shallom S."/>
            <person name="Shukla M."/>
            <person name="Snyder E.E."/>
            <person name="Sobral B.W."/>
            <person name="Wattam A.R."/>
            <person name="Will R."/>
            <person name="Williams K."/>
            <person name="Yoo H."/>
            <person name="Munk C."/>
            <person name="Tapia R."/>
            <person name="Green L."/>
            <person name="Rogers Y."/>
            <person name="Detter J.C."/>
            <person name="Bruce D."/>
            <person name="Brettin T.S."/>
            <person name="Tsolis R."/>
        </authorList>
    </citation>
    <scope>NUCLEOTIDE SEQUENCE [LARGE SCALE GENOMIC DNA]</scope>
    <source>
        <strain evidence="7 8">LMG 3301</strain>
    </source>
</reference>
<evidence type="ECO:0000256" key="3">
    <source>
        <dbReference type="ARBA" id="ARBA00022448"/>
    </source>
</evidence>
<dbReference type="Proteomes" id="UP000004386">
    <property type="component" value="Unassembled WGS sequence"/>
</dbReference>
<evidence type="ECO:0000256" key="2">
    <source>
        <dbReference type="ARBA" id="ARBA00005695"/>
    </source>
</evidence>
<dbReference type="PIRSF" id="PIRSF002741">
    <property type="entry name" value="MppA"/>
    <property type="match status" value="1"/>
</dbReference>
<dbReference type="Gene3D" id="3.90.76.10">
    <property type="entry name" value="Dipeptide-binding Protein, Domain 1"/>
    <property type="match status" value="1"/>
</dbReference>
<comment type="caution">
    <text evidence="7">The sequence shown here is derived from an EMBL/GenBank/DDBJ whole genome shotgun (WGS) entry which is preliminary data.</text>
</comment>
<dbReference type="InterPro" id="IPR030678">
    <property type="entry name" value="Peptide/Ni-bd"/>
</dbReference>
<dbReference type="HOGENOM" id="CLU_017028_7_4_5"/>
<evidence type="ECO:0000313" key="7">
    <source>
        <dbReference type="EMBL" id="EEQ93705.1"/>
    </source>
</evidence>
<feature type="domain" description="Solute-binding protein family 5" evidence="6">
    <location>
        <begin position="83"/>
        <end position="448"/>
    </location>
</feature>
<keyword evidence="3" id="KW-0813">Transport</keyword>
<dbReference type="GO" id="GO:0015833">
    <property type="term" value="P:peptide transport"/>
    <property type="evidence" value="ECO:0007669"/>
    <property type="project" value="TreeGrafter"/>
</dbReference>
<dbReference type="Pfam" id="PF00496">
    <property type="entry name" value="SBP_bac_5"/>
    <property type="match status" value="1"/>
</dbReference>
<dbReference type="GO" id="GO:0043190">
    <property type="term" value="C:ATP-binding cassette (ABC) transporter complex"/>
    <property type="evidence" value="ECO:0007669"/>
    <property type="project" value="InterPro"/>
</dbReference>